<evidence type="ECO:0000256" key="1">
    <source>
        <dbReference type="SAM" id="Phobius"/>
    </source>
</evidence>
<protein>
    <recommendedName>
        <fullName evidence="2">Peptidase M13 N-terminal domain-containing protein</fullName>
    </recommendedName>
</protein>
<feature type="domain" description="Peptidase M13 N-terminal" evidence="2">
    <location>
        <begin position="178"/>
        <end position="369"/>
    </location>
</feature>
<accession>A0A5N3XGS3</accession>
<organism evidence="3 4">
    <name type="scientific">Muntiacus reevesi</name>
    <name type="common">Reeves' muntjac</name>
    <name type="synonym">Cervus reevesi</name>
    <dbReference type="NCBI Taxonomy" id="9886"/>
    <lineage>
        <taxon>Eukaryota</taxon>
        <taxon>Metazoa</taxon>
        <taxon>Chordata</taxon>
        <taxon>Craniata</taxon>
        <taxon>Vertebrata</taxon>
        <taxon>Euteleostomi</taxon>
        <taxon>Mammalia</taxon>
        <taxon>Eutheria</taxon>
        <taxon>Laurasiatheria</taxon>
        <taxon>Artiodactyla</taxon>
        <taxon>Ruminantia</taxon>
        <taxon>Pecora</taxon>
        <taxon>Cervidae</taxon>
        <taxon>Muntiacinae</taxon>
        <taxon>Muntiacus</taxon>
    </lineage>
</organism>
<comment type="caution">
    <text evidence="3">The sequence shown here is derived from an EMBL/GenBank/DDBJ whole genome shotgun (WGS) entry which is preliminary data.</text>
</comment>
<feature type="transmembrane region" description="Helical" evidence="1">
    <location>
        <begin position="21"/>
        <end position="42"/>
    </location>
</feature>
<dbReference type="GO" id="GO:0005886">
    <property type="term" value="C:plasma membrane"/>
    <property type="evidence" value="ECO:0007669"/>
    <property type="project" value="TreeGrafter"/>
</dbReference>
<dbReference type="SUPFAM" id="SSF55486">
    <property type="entry name" value="Metalloproteases ('zincins'), catalytic domain"/>
    <property type="match status" value="1"/>
</dbReference>
<keyword evidence="4" id="KW-1185">Reference proteome</keyword>
<evidence type="ECO:0000259" key="2">
    <source>
        <dbReference type="Pfam" id="PF05649"/>
    </source>
</evidence>
<dbReference type="PROSITE" id="PS51885">
    <property type="entry name" value="NEPRILYSIN"/>
    <property type="match status" value="1"/>
</dbReference>
<keyword evidence="1" id="KW-0812">Transmembrane</keyword>
<keyword evidence="1" id="KW-0472">Membrane</keyword>
<proteinExistence type="predicted"/>
<dbReference type="Gene3D" id="1.10.1380.10">
    <property type="entry name" value="Neutral endopeptidase , domain2"/>
    <property type="match status" value="1"/>
</dbReference>
<dbReference type="Proteomes" id="UP000326062">
    <property type="component" value="Chromosome X"/>
</dbReference>
<dbReference type="GO" id="GO:0016485">
    <property type="term" value="P:protein processing"/>
    <property type="evidence" value="ECO:0007669"/>
    <property type="project" value="TreeGrafter"/>
</dbReference>
<dbReference type="InterPro" id="IPR042089">
    <property type="entry name" value="Peptidase_M13_dom_2"/>
</dbReference>
<dbReference type="InterPro" id="IPR000718">
    <property type="entry name" value="Peptidase_M13"/>
</dbReference>
<gene>
    <name evidence="3" type="ORF">FD755_016079</name>
</gene>
<dbReference type="InterPro" id="IPR008753">
    <property type="entry name" value="Peptidase_M13_N"/>
</dbReference>
<evidence type="ECO:0000313" key="3">
    <source>
        <dbReference type="EMBL" id="KAB0372287.1"/>
    </source>
</evidence>
<dbReference type="PANTHER" id="PTHR11733:SF133">
    <property type="entry name" value="PHOSPHATE-REGULATING NEUTRAL ENDOPEPTIDASE PHEX"/>
    <property type="match status" value="1"/>
</dbReference>
<dbReference type="PANTHER" id="PTHR11733">
    <property type="entry name" value="ZINC METALLOPROTEASE FAMILY M13 NEPRILYSIN-RELATED"/>
    <property type="match status" value="1"/>
</dbReference>
<sequence>MGERKNKNTRDGRLMPQSISCYMCLASFCKVFCLKPLILAIMNKVTCGFLCEYKFSFIFGKWLGNDIAGSYVHSVFLLQHHNLEASVLWHSAFFMQRPFLWADKWPSLFSGSLEMKAEHSLCSVSLHVSGEDSTPNVVPKGLCRIKVYIRESYSHSKTMKQFNTWYSCHGPLLLYLLQYRDALYKFMVDTAVLLGANSSRAEHDMKSVLRLEIKIAEIMIPHENRTSEAMYNKMNISQLSAMIPQFDWLSYIKKVIDVRLYPELKDIGPSENVVVRVPQYFKDLFRILGSERKKTIANYLVWRMVYSRIPNLSRRFQYRWLEFSRVIQGTTTLLPQWDKCVNFIESTLPYVVGKMFVDVHFQEDKKEMVSCFHVLAIVNNAAVNNGVHASSLMFSIVAVLFFSIPTNRGSRGHCEKAWYSEYILKVQVPGGCNGLGEVGGHEFYFYFSNGNLSSFFFFGVHSLYEELYFTNGMKQISKWIENLSDNHMEVFLYNRIFFFGSRRILSNMKNTHLFYIKLFAARKQKVGGVVHFEVSFVEEKASFIPPPTHLSSF</sequence>
<dbReference type="AlphaFoldDB" id="A0A5N3XGS3"/>
<evidence type="ECO:0000313" key="4">
    <source>
        <dbReference type="Proteomes" id="UP000326062"/>
    </source>
</evidence>
<reference evidence="3 4" key="1">
    <citation type="submission" date="2019-06" db="EMBL/GenBank/DDBJ databases">
        <title>Discovery of a novel chromosome fission-fusion reversal in muntjac.</title>
        <authorList>
            <person name="Mudd A.B."/>
            <person name="Bredeson J.V."/>
            <person name="Baum R."/>
            <person name="Hockemeyer D."/>
            <person name="Rokhsar D.S."/>
        </authorList>
    </citation>
    <scope>NUCLEOTIDE SEQUENCE [LARGE SCALE GENOMIC DNA]</scope>
    <source>
        <strain evidence="3">UCam_UCB_Mr</strain>
        <tissue evidence="3">Fibroblast cell line</tissue>
    </source>
</reference>
<name>A0A5N3XGS3_MUNRE</name>
<dbReference type="EMBL" id="VCEB01000011">
    <property type="protein sequence ID" value="KAB0372287.1"/>
    <property type="molecule type" value="Genomic_DNA"/>
</dbReference>
<keyword evidence="1" id="KW-1133">Transmembrane helix</keyword>
<dbReference type="Pfam" id="PF05649">
    <property type="entry name" value="Peptidase_M13_N"/>
    <property type="match status" value="1"/>
</dbReference>
<dbReference type="GO" id="GO:0004222">
    <property type="term" value="F:metalloendopeptidase activity"/>
    <property type="evidence" value="ECO:0007669"/>
    <property type="project" value="InterPro"/>
</dbReference>